<evidence type="ECO:0000313" key="1">
    <source>
        <dbReference type="EMBL" id="SVB54427.1"/>
    </source>
</evidence>
<name>A0A382EX71_9ZZZZ</name>
<proteinExistence type="predicted"/>
<dbReference type="AlphaFoldDB" id="A0A382EX71"/>
<organism evidence="1">
    <name type="scientific">marine metagenome</name>
    <dbReference type="NCBI Taxonomy" id="408172"/>
    <lineage>
        <taxon>unclassified sequences</taxon>
        <taxon>metagenomes</taxon>
        <taxon>ecological metagenomes</taxon>
    </lineage>
</organism>
<gene>
    <name evidence="1" type="ORF">METZ01_LOCUS207281</name>
</gene>
<accession>A0A382EX71</accession>
<protein>
    <submittedName>
        <fullName evidence="1">Uncharacterized protein</fullName>
    </submittedName>
</protein>
<reference evidence="1" key="1">
    <citation type="submission" date="2018-05" db="EMBL/GenBank/DDBJ databases">
        <authorList>
            <person name="Lanie J.A."/>
            <person name="Ng W.-L."/>
            <person name="Kazmierczak K.M."/>
            <person name="Andrzejewski T.M."/>
            <person name="Davidsen T.M."/>
            <person name="Wayne K.J."/>
            <person name="Tettelin H."/>
            <person name="Glass J.I."/>
            <person name="Rusch D."/>
            <person name="Podicherti R."/>
            <person name="Tsui H.-C.T."/>
            <person name="Winkler M.E."/>
        </authorList>
    </citation>
    <scope>NUCLEOTIDE SEQUENCE</scope>
</reference>
<sequence length="245" mass="27215">MNKKLSTSVTVLLMVISFGAVVPASAQRGGMGGSAMGSSATITGLWERSRGYSVGVELTPYGENLINGLTIMDDPEVFCEGYNVPRTSFASNTAVRLVEHPDRFEIYYEHNAAERVVHLDGETATDATRMLGTSVGRREGNTIIIETNGFPDGLSHGQGLVTTDEFQFLERYTLREGGNTLEVLLMAIDPKVLKWPRISHAFWTRLPEDTFFYPSECEYDLEEHVPYYDPAILESSYIDPADQDE</sequence>
<dbReference type="EMBL" id="UINC01046424">
    <property type="protein sequence ID" value="SVB54427.1"/>
    <property type="molecule type" value="Genomic_DNA"/>
</dbReference>